<feature type="region of interest" description="Disordered" evidence="1">
    <location>
        <begin position="15"/>
        <end position="45"/>
    </location>
</feature>
<name>A0ABQ8K4N5_9APHY</name>
<accession>A0ABQ8K4N5</accession>
<dbReference type="SUPFAM" id="SSF52047">
    <property type="entry name" value="RNI-like"/>
    <property type="match status" value="1"/>
</dbReference>
<dbReference type="InterPro" id="IPR036047">
    <property type="entry name" value="F-box-like_dom_sf"/>
</dbReference>
<dbReference type="Gene3D" id="3.80.10.10">
    <property type="entry name" value="Ribonuclease Inhibitor"/>
    <property type="match status" value="1"/>
</dbReference>
<keyword evidence="3" id="KW-1185">Reference proteome</keyword>
<evidence type="ECO:0000313" key="3">
    <source>
        <dbReference type="Proteomes" id="UP000814176"/>
    </source>
</evidence>
<dbReference type="InterPro" id="IPR032675">
    <property type="entry name" value="LRR_dom_sf"/>
</dbReference>
<evidence type="ECO:0000313" key="2">
    <source>
        <dbReference type="EMBL" id="KAH9831852.1"/>
    </source>
</evidence>
<dbReference type="EMBL" id="JADCUA010000024">
    <property type="protein sequence ID" value="KAH9831852.1"/>
    <property type="molecule type" value="Genomic_DNA"/>
</dbReference>
<feature type="compositionally biased region" description="Basic residues" evidence="1">
    <location>
        <begin position="15"/>
        <end position="26"/>
    </location>
</feature>
<sequence>MAREMLIRLFPGTARRRARDKTRRSGRKNEAQELPPTMTAHSPTSIPSMLKTVQGWVCKLTRHRDDQSDTYCPHLPFDLVELVIEFFRFDLPALATCSLVCRAWYGATLRHFPHRDRTYKFHQKSAFNTFARLVTSQKNRPYFGSAFHALIIVDDPMDRFGHVWTLRLPESFLAKLLYLELEAVDWRSTRLQPCFQRLSYCTNVERLGLTDCRFRNVSLLRTIINSLRGLKRISLRNITFDTPPTSSPPSLSTSSTITHGRLQEIRLRSTVDGLTDIVGPVHSQNLLNLCPRYSTITSLELDLRYFSSILHLEHFILYFHQLSVLNLGYMFNSDSGPEREFDTGTPPAYLHPRRHSKSVSHLVLDYMPAGCATQVLQLVGRSILMTTDAWLSISLADRPSADELRIFACSLQQFNTHLKYLDWKNLQGNDLDAVPCTAHNTSLTWLEVSLCLAPSRYILHRSLLHVLSNITNEHLRRIAIGVKLSHLTAPRSRSGCSLTTVDTRVSTSAFHDVLSRSVFKSWQGFSALIVINMKELRDNDAQVSAIKLHMVDLFRPWLDRDILDLEFYIGPDAPEIITHTPTS</sequence>
<proteinExistence type="predicted"/>
<dbReference type="RefSeq" id="XP_047774949.1">
    <property type="nucleotide sequence ID" value="XM_047917555.1"/>
</dbReference>
<evidence type="ECO:0000256" key="1">
    <source>
        <dbReference type="SAM" id="MobiDB-lite"/>
    </source>
</evidence>
<dbReference type="SUPFAM" id="SSF81383">
    <property type="entry name" value="F-box domain"/>
    <property type="match status" value="1"/>
</dbReference>
<dbReference type="GeneID" id="71998287"/>
<comment type="caution">
    <text evidence="2">The sequence shown here is derived from an EMBL/GenBank/DDBJ whole genome shotgun (WGS) entry which is preliminary data.</text>
</comment>
<gene>
    <name evidence="2" type="ORF">C8Q71DRAFT_287535</name>
</gene>
<organism evidence="2 3">
    <name type="scientific">Rhodofomes roseus</name>
    <dbReference type="NCBI Taxonomy" id="34475"/>
    <lineage>
        <taxon>Eukaryota</taxon>
        <taxon>Fungi</taxon>
        <taxon>Dikarya</taxon>
        <taxon>Basidiomycota</taxon>
        <taxon>Agaricomycotina</taxon>
        <taxon>Agaricomycetes</taxon>
        <taxon>Polyporales</taxon>
        <taxon>Rhodofomes</taxon>
    </lineage>
</organism>
<reference evidence="2 3" key="1">
    <citation type="journal article" date="2021" name="Environ. Microbiol.">
        <title>Gene family expansions and transcriptome signatures uncover fungal adaptations to wood decay.</title>
        <authorList>
            <person name="Hage H."/>
            <person name="Miyauchi S."/>
            <person name="Viragh M."/>
            <person name="Drula E."/>
            <person name="Min B."/>
            <person name="Chaduli D."/>
            <person name="Navarro D."/>
            <person name="Favel A."/>
            <person name="Norest M."/>
            <person name="Lesage-Meessen L."/>
            <person name="Balint B."/>
            <person name="Merenyi Z."/>
            <person name="de Eugenio L."/>
            <person name="Morin E."/>
            <person name="Martinez A.T."/>
            <person name="Baldrian P."/>
            <person name="Stursova M."/>
            <person name="Martinez M.J."/>
            <person name="Novotny C."/>
            <person name="Magnuson J.K."/>
            <person name="Spatafora J.W."/>
            <person name="Maurice S."/>
            <person name="Pangilinan J."/>
            <person name="Andreopoulos W."/>
            <person name="LaButti K."/>
            <person name="Hundley H."/>
            <person name="Na H."/>
            <person name="Kuo A."/>
            <person name="Barry K."/>
            <person name="Lipzen A."/>
            <person name="Henrissat B."/>
            <person name="Riley R."/>
            <person name="Ahrendt S."/>
            <person name="Nagy L.G."/>
            <person name="Grigoriev I.V."/>
            <person name="Martin F."/>
            <person name="Rosso M.N."/>
        </authorList>
    </citation>
    <scope>NUCLEOTIDE SEQUENCE [LARGE SCALE GENOMIC DNA]</scope>
    <source>
        <strain evidence="2 3">CIRM-BRFM 1785</strain>
    </source>
</reference>
<evidence type="ECO:0008006" key="4">
    <source>
        <dbReference type="Google" id="ProtNLM"/>
    </source>
</evidence>
<dbReference type="Proteomes" id="UP000814176">
    <property type="component" value="Unassembled WGS sequence"/>
</dbReference>
<protein>
    <recommendedName>
        <fullName evidence="4">F-box domain-containing protein</fullName>
    </recommendedName>
</protein>